<dbReference type="RefSeq" id="WP_037275092.1">
    <property type="nucleotide sequence ID" value="NZ_KN293984.1"/>
</dbReference>
<protein>
    <recommendedName>
        <fullName evidence="2">SseB protein N-terminal domain-containing protein</fullName>
    </recommendedName>
</protein>
<evidence type="ECO:0000259" key="2">
    <source>
        <dbReference type="Pfam" id="PF07179"/>
    </source>
</evidence>
<dbReference type="Proteomes" id="UP000030021">
    <property type="component" value="Unassembled WGS sequence"/>
</dbReference>
<evidence type="ECO:0000256" key="1">
    <source>
        <dbReference type="SAM" id="MobiDB-lite"/>
    </source>
</evidence>
<gene>
    <name evidence="3" type="ORF">rosmuc_03757</name>
</gene>
<dbReference type="AlphaFoldDB" id="A0A0A0HHE5"/>
<evidence type="ECO:0000313" key="3">
    <source>
        <dbReference type="EMBL" id="KGM86346.1"/>
    </source>
</evidence>
<dbReference type="eggNOG" id="ENOG502Z7MU">
    <property type="taxonomic scope" value="Bacteria"/>
</dbReference>
<accession>A0A0A0HHE5</accession>
<name>A0A0A0HHE5_9RHOB</name>
<dbReference type="InterPro" id="IPR009839">
    <property type="entry name" value="SseB_N"/>
</dbReference>
<dbReference type="STRING" id="215743.ROSMUCSMR3_02751"/>
<evidence type="ECO:0000313" key="4">
    <source>
        <dbReference type="Proteomes" id="UP000030021"/>
    </source>
</evidence>
<organism evidence="3 4">
    <name type="scientific">Roseovarius mucosus DSM 17069</name>
    <dbReference type="NCBI Taxonomy" id="1288298"/>
    <lineage>
        <taxon>Bacteria</taxon>
        <taxon>Pseudomonadati</taxon>
        <taxon>Pseudomonadota</taxon>
        <taxon>Alphaproteobacteria</taxon>
        <taxon>Rhodobacterales</taxon>
        <taxon>Roseobacteraceae</taxon>
        <taxon>Roseovarius</taxon>
    </lineage>
</organism>
<proteinExistence type="predicted"/>
<feature type="domain" description="SseB protein N-terminal" evidence="2">
    <location>
        <begin position="12"/>
        <end position="120"/>
    </location>
</feature>
<feature type="region of interest" description="Disordered" evidence="1">
    <location>
        <begin position="240"/>
        <end position="261"/>
    </location>
</feature>
<dbReference type="PATRIC" id="fig|1288298.3.peg.3768"/>
<dbReference type="HOGENOM" id="CLU_1057026_0_0_5"/>
<reference evidence="3 4" key="1">
    <citation type="submission" date="2013-01" db="EMBL/GenBank/DDBJ databases">
        <authorList>
            <person name="Fiebig A."/>
            <person name="Goeker M."/>
            <person name="Klenk H.-P.P."/>
        </authorList>
    </citation>
    <scope>NUCLEOTIDE SEQUENCE [LARGE SCALE GENOMIC DNA]</scope>
    <source>
        <strain evidence="3 4">DSM 17069</strain>
    </source>
</reference>
<dbReference type="OrthoDB" id="7831317at2"/>
<comment type="caution">
    <text evidence="3">The sequence shown here is derived from an EMBL/GenBank/DDBJ whole genome shotgun (WGS) entry which is preliminary data.</text>
</comment>
<dbReference type="Pfam" id="PF07179">
    <property type="entry name" value="SseB"/>
    <property type="match status" value="1"/>
</dbReference>
<dbReference type="EMBL" id="AONH01000019">
    <property type="protein sequence ID" value="KGM86346.1"/>
    <property type="molecule type" value="Genomic_DNA"/>
</dbReference>
<sequence length="261" mass="27605">MTDLTPLDTTHAAMEAAPEDAGARLRFYETLAASELYLLLKSEAEGDRLDPEVFDLSDNSFVLVFDREDRLAQFAGRIVPYAALSGRSIATMLAGQGVGLGVNLEVAPSSILLPPEAVDWLAETLSDAPSEIEARPEKLSAPKGLPENLLLALDARLATMAGLADLAYLARVTYDTGAQGHLLGFVGAKPEAEAALARAVSEVLIFSGLEAAELDVAFFAASDPVAARLAQCGLRFDLPEPPRPTVRAAPGSDPDKPPLLR</sequence>